<sequence>MPKFSNYSNVEEYAQMLGKCLTEKIREVKGSLVLVCWSSMCSLAMRVASKVLFSALVCFSCPMSAPVVQEQIIQYSKTNIPTIFIVGEKAVVDVDLSFLKEKDGNFAVICARNSRFDLNMDVGKLCTENVTQNLVDEQLMLYIHRFLSKALPCRLKAE</sequence>
<protein>
    <submittedName>
        <fullName evidence="2">Uncharacterized protein</fullName>
    </submittedName>
</protein>
<name>A0A915IB83_ROMCU</name>
<dbReference type="WBParaSite" id="nRc.2.0.1.t10521-RA">
    <property type="protein sequence ID" value="nRc.2.0.1.t10521-RA"/>
    <property type="gene ID" value="nRc.2.0.1.g10521"/>
</dbReference>
<evidence type="ECO:0000313" key="2">
    <source>
        <dbReference type="WBParaSite" id="nRc.2.0.1.t10521-RA"/>
    </source>
</evidence>
<accession>A0A915IB83</accession>
<proteinExistence type="predicted"/>
<keyword evidence="1" id="KW-1185">Reference proteome</keyword>
<reference evidence="2" key="1">
    <citation type="submission" date="2022-11" db="UniProtKB">
        <authorList>
            <consortium name="WormBaseParasite"/>
        </authorList>
    </citation>
    <scope>IDENTIFICATION</scope>
</reference>
<dbReference type="AlphaFoldDB" id="A0A915IB83"/>
<dbReference type="Proteomes" id="UP000887565">
    <property type="component" value="Unplaced"/>
</dbReference>
<organism evidence="1 2">
    <name type="scientific">Romanomermis culicivorax</name>
    <name type="common">Nematode worm</name>
    <dbReference type="NCBI Taxonomy" id="13658"/>
    <lineage>
        <taxon>Eukaryota</taxon>
        <taxon>Metazoa</taxon>
        <taxon>Ecdysozoa</taxon>
        <taxon>Nematoda</taxon>
        <taxon>Enoplea</taxon>
        <taxon>Dorylaimia</taxon>
        <taxon>Mermithida</taxon>
        <taxon>Mermithoidea</taxon>
        <taxon>Mermithidae</taxon>
        <taxon>Romanomermis</taxon>
    </lineage>
</organism>
<evidence type="ECO:0000313" key="1">
    <source>
        <dbReference type="Proteomes" id="UP000887565"/>
    </source>
</evidence>